<proteinExistence type="predicted"/>
<dbReference type="InterPro" id="IPR036814">
    <property type="entry name" value="YqcC-like_sf"/>
</dbReference>
<dbReference type="GO" id="GO:0044010">
    <property type="term" value="P:single-species biofilm formation"/>
    <property type="evidence" value="ECO:0007669"/>
    <property type="project" value="TreeGrafter"/>
</dbReference>
<dbReference type="EMBL" id="CTKE01000019">
    <property type="protein sequence ID" value="CQI95166.1"/>
    <property type="molecule type" value="Genomic_DNA"/>
</dbReference>
<dbReference type="FunFam" id="1.20.1440.40:FF:000001">
    <property type="entry name" value="DUF446 domain protein"/>
    <property type="match status" value="1"/>
</dbReference>
<dbReference type="InterPro" id="IPR023376">
    <property type="entry name" value="YqcC-like_dom"/>
</dbReference>
<evidence type="ECO:0000313" key="4">
    <source>
        <dbReference type="EMBL" id="CQI95166.1"/>
    </source>
</evidence>
<reference evidence="3 5" key="1">
    <citation type="journal article" date="2015" name="Genome Announc.">
        <title>Thirty-Two Complete Genome Assemblies of Nine Yersinia Species, Including Y. pestis, Y. pseudotuberculosis, and Y. enterocolitica.</title>
        <authorList>
            <person name="Johnson S.L."/>
            <person name="Daligault H.E."/>
            <person name="Davenport K.W."/>
            <person name="Jaissle J."/>
            <person name="Frey K.G."/>
            <person name="Ladner J.T."/>
            <person name="Broomall S.M."/>
            <person name="Bishop-Lilly K.A."/>
            <person name="Bruce D.C."/>
            <person name="Coyne S.R."/>
            <person name="Gibbons H.S."/>
            <person name="Lo C.C."/>
            <person name="Munk A.C."/>
            <person name="Rosenzweig C.N."/>
            <person name="Koroleva G.I."/>
            <person name="Palacios G.F."/>
            <person name="Redden C.L."/>
            <person name="Xu Y."/>
            <person name="Minogue T.D."/>
            <person name="Chain P.S."/>
        </authorList>
    </citation>
    <scope>NUCLEOTIDE SEQUENCE [LARGE SCALE GENOMIC DNA]</scope>
    <source>
        <strain evidence="3 5">YRA</strain>
    </source>
</reference>
<dbReference type="OrthoDB" id="8794567at2"/>
<dbReference type="PANTHER" id="PTHR39586:SF1">
    <property type="entry name" value="CYTOPLASMIC PROTEIN"/>
    <property type="match status" value="1"/>
</dbReference>
<dbReference type="PANTHER" id="PTHR39586">
    <property type="entry name" value="CYTOPLASMIC PROTEIN-RELATED"/>
    <property type="match status" value="1"/>
</dbReference>
<evidence type="ECO:0000256" key="1">
    <source>
        <dbReference type="ARBA" id="ARBA00060999"/>
    </source>
</evidence>
<dbReference type="EMBL" id="CP009787">
    <property type="protein sequence ID" value="AJJ11418.1"/>
    <property type="molecule type" value="Genomic_DNA"/>
</dbReference>
<sequence length="110" mass="12710">MKTENQVRQSLQNIELAMREIDLWQTVPPQAAAFESNEPFSIDTMDAEQWLQWVLIPRMYALLESNGPLPTRFAITPYFEEALSGDNRPDCTVLLVELQRLDDLLNKESN</sequence>
<dbReference type="GeneID" id="45566994"/>
<dbReference type="Gene3D" id="1.20.1440.40">
    <property type="entry name" value="YqcC-like"/>
    <property type="match status" value="1"/>
</dbReference>
<name>A0A0U1HWF0_YERRO</name>
<gene>
    <name evidence="4" type="primary">yqcC</name>
    <name evidence="3" type="ORF">CH64_1680</name>
    <name evidence="4" type="ORF">ERS008555_03333</name>
</gene>
<evidence type="ECO:0000313" key="3">
    <source>
        <dbReference type="EMBL" id="AJJ11418.1"/>
    </source>
</evidence>
<dbReference type="Proteomes" id="UP000042054">
    <property type="component" value="Unassembled WGS sequence"/>
</dbReference>
<dbReference type="Proteomes" id="UP000031914">
    <property type="component" value="Chromosome"/>
</dbReference>
<dbReference type="RefSeq" id="WP_032817061.1">
    <property type="nucleotide sequence ID" value="NZ_CABIHO010000007.1"/>
</dbReference>
<accession>A0A0U1HWF0</accession>
<dbReference type="SUPFAM" id="SSF158452">
    <property type="entry name" value="YqcC-like"/>
    <property type="match status" value="1"/>
</dbReference>
<keyword evidence="5" id="KW-1185">Reference proteome</keyword>
<dbReference type="AlphaFoldDB" id="A0A0U1HWF0"/>
<dbReference type="KEGG" id="yro:CH64_1680"/>
<dbReference type="STRING" id="29485.CH64_1680"/>
<reference evidence="4 6" key="2">
    <citation type="submission" date="2015-03" db="EMBL/GenBank/DDBJ databases">
        <authorList>
            <person name="Murphy D."/>
        </authorList>
    </citation>
    <scope>NUCLEOTIDE SEQUENCE [LARGE SCALE GENOMIC DNA]</scope>
    <source>
        <strain evidence="4 6">68/02</strain>
    </source>
</reference>
<feature type="domain" description="YqcC-like" evidence="2">
    <location>
        <begin position="6"/>
        <end position="104"/>
    </location>
</feature>
<evidence type="ECO:0000259" key="2">
    <source>
        <dbReference type="Pfam" id="PF04287"/>
    </source>
</evidence>
<comment type="similarity">
    <text evidence="1">To the N-terminal of E.carotovora exoenzyme regulation regulon ORF1. The C-terminal part is colinear with YqcB.</text>
</comment>
<evidence type="ECO:0000313" key="5">
    <source>
        <dbReference type="Proteomes" id="UP000031914"/>
    </source>
</evidence>
<dbReference type="Pfam" id="PF04287">
    <property type="entry name" value="DUF446"/>
    <property type="match status" value="1"/>
</dbReference>
<organism evidence="4 6">
    <name type="scientific">Yersinia rohdei</name>
    <dbReference type="NCBI Taxonomy" id="29485"/>
    <lineage>
        <taxon>Bacteria</taxon>
        <taxon>Pseudomonadati</taxon>
        <taxon>Pseudomonadota</taxon>
        <taxon>Gammaproteobacteria</taxon>
        <taxon>Enterobacterales</taxon>
        <taxon>Yersiniaceae</taxon>
        <taxon>Yersinia</taxon>
    </lineage>
</organism>
<protein>
    <submittedName>
        <fullName evidence="4">Domain of uncharacterized function, DUF446</fullName>
    </submittedName>
    <submittedName>
        <fullName evidence="3">tRNA pseudouridine synthase C family protein</fullName>
    </submittedName>
</protein>
<dbReference type="PIRSF" id="PIRSF006257">
    <property type="entry name" value="UCP006257"/>
    <property type="match status" value="1"/>
</dbReference>
<evidence type="ECO:0000313" key="6">
    <source>
        <dbReference type="Proteomes" id="UP000042054"/>
    </source>
</evidence>
<dbReference type="InterPro" id="IPR007384">
    <property type="entry name" value="UCP006257"/>
</dbReference>